<sequence>MQSDRFRPLLATPGPFASVFFADAADADGAAAQARRQWPALREQLKRQGADDSVVAEIEYVVTELDPPIRRGGRAVVAGATGVVLNEYLLRAAAEPIVRVSELPYIVPILENGLEHSNYLLVVVDPRGALITIHKVIRRSETVDGSDTPLRCAIADRVGELVDDWSLEAVFLVGDGELRAKLLAALPEGLRNRTTSLPVGIGRGGYDFEEIQRAVDTTLLRRRLSLIDNATARFNAEIGRNSGLAAEGLGAVCSALRNGAVDTMIIGEIEDATVVADAGMKTVAPSADALSEQGAAPAKTLRADEALPLLAISVGASLVRTDERITPADGIGAVLRYAPY</sequence>
<gene>
    <name evidence="1" type="ORF">AWC05_20330</name>
</gene>
<dbReference type="AlphaFoldDB" id="A0A1X1U8G2"/>
<dbReference type="InterPro" id="IPR029064">
    <property type="entry name" value="Ribosomal_eL30-like_sf"/>
</dbReference>
<dbReference type="Gene3D" id="3.30.1330.30">
    <property type="match status" value="1"/>
</dbReference>
<proteinExistence type="predicted"/>
<dbReference type="OrthoDB" id="5179393at2"/>
<reference evidence="1 2" key="1">
    <citation type="submission" date="2016-01" db="EMBL/GenBank/DDBJ databases">
        <title>The new phylogeny of the genus Mycobacterium.</title>
        <authorList>
            <person name="Tarcisio F."/>
            <person name="Conor M."/>
            <person name="Antonella G."/>
            <person name="Elisabetta G."/>
            <person name="Giulia F.S."/>
            <person name="Sara T."/>
            <person name="Anna F."/>
            <person name="Clotilde B."/>
            <person name="Roberto B."/>
            <person name="Veronica D.S."/>
            <person name="Fabio R."/>
            <person name="Monica P."/>
            <person name="Olivier J."/>
            <person name="Enrico T."/>
            <person name="Nicola S."/>
        </authorList>
    </citation>
    <scope>NUCLEOTIDE SEQUENCE [LARGE SCALE GENOMIC DNA]</scope>
    <source>
        <strain evidence="1 2">DSM 44852</strain>
    </source>
</reference>
<dbReference type="Proteomes" id="UP000193010">
    <property type="component" value="Unassembled WGS sequence"/>
</dbReference>
<dbReference type="RefSeq" id="WP_085222033.1">
    <property type="nucleotide sequence ID" value="NZ_AP022576.1"/>
</dbReference>
<evidence type="ECO:0000313" key="2">
    <source>
        <dbReference type="Proteomes" id="UP000193010"/>
    </source>
</evidence>
<accession>A0A1X1U8G2</accession>
<protein>
    <recommendedName>
        <fullName evidence="3">Peptide chain release factor 1</fullName>
    </recommendedName>
</protein>
<evidence type="ECO:0000313" key="1">
    <source>
        <dbReference type="EMBL" id="ORV53097.1"/>
    </source>
</evidence>
<keyword evidence="2" id="KW-1185">Reference proteome</keyword>
<dbReference type="InterPro" id="IPR040701">
    <property type="entry name" value="Bact_RF_family2"/>
</dbReference>
<dbReference type="STRING" id="292462.AWC05_20330"/>
<organism evidence="1 2">
    <name type="scientific">Mycobacterium florentinum</name>
    <dbReference type="NCBI Taxonomy" id="292462"/>
    <lineage>
        <taxon>Bacteria</taxon>
        <taxon>Bacillati</taxon>
        <taxon>Actinomycetota</taxon>
        <taxon>Actinomycetes</taxon>
        <taxon>Mycobacteriales</taxon>
        <taxon>Mycobacteriaceae</taxon>
        <taxon>Mycobacterium</taxon>
        <taxon>Mycobacterium simiae complex</taxon>
    </lineage>
</organism>
<dbReference type="EMBL" id="LQOV01000014">
    <property type="protein sequence ID" value="ORV53097.1"/>
    <property type="molecule type" value="Genomic_DNA"/>
</dbReference>
<dbReference type="Pfam" id="PF18844">
    <property type="entry name" value="baeRF_family2"/>
    <property type="match status" value="1"/>
</dbReference>
<comment type="caution">
    <text evidence="1">The sequence shown here is derived from an EMBL/GenBank/DDBJ whole genome shotgun (WGS) entry which is preliminary data.</text>
</comment>
<name>A0A1X1U8G2_MYCFL</name>
<evidence type="ECO:0008006" key="3">
    <source>
        <dbReference type="Google" id="ProtNLM"/>
    </source>
</evidence>